<evidence type="ECO:0000259" key="7">
    <source>
        <dbReference type="Pfam" id="PF25967"/>
    </source>
</evidence>
<proteinExistence type="inferred from homology"/>
<dbReference type="Gene3D" id="2.40.420.20">
    <property type="match status" value="1"/>
</dbReference>
<dbReference type="AlphaFoldDB" id="A0A545TVG2"/>
<accession>A0A545TVG2</accession>
<dbReference type="RefSeq" id="WP_142903869.1">
    <property type="nucleotide sequence ID" value="NZ_ML660091.1"/>
</dbReference>
<dbReference type="Pfam" id="PF25917">
    <property type="entry name" value="BSH_RND"/>
    <property type="match status" value="1"/>
</dbReference>
<dbReference type="SUPFAM" id="SSF111369">
    <property type="entry name" value="HlyD-like secretion proteins"/>
    <property type="match status" value="1"/>
</dbReference>
<dbReference type="InterPro" id="IPR058792">
    <property type="entry name" value="Beta-barrel_RND_2"/>
</dbReference>
<evidence type="ECO:0000256" key="4">
    <source>
        <dbReference type="SAM" id="Coils"/>
    </source>
</evidence>
<dbReference type="InterPro" id="IPR058627">
    <property type="entry name" value="MdtA-like_C"/>
</dbReference>
<evidence type="ECO:0000313" key="8">
    <source>
        <dbReference type="EMBL" id="TQV81208.1"/>
    </source>
</evidence>
<comment type="caution">
    <text evidence="8">The sequence shown here is derived from an EMBL/GenBank/DDBJ whole genome shotgun (WGS) entry which is preliminary data.</text>
</comment>
<comment type="similarity">
    <text evidence="2">Belongs to the membrane fusion protein (MFP) (TC 8.A.1) family.</text>
</comment>
<dbReference type="OrthoDB" id="9806939at2"/>
<dbReference type="GO" id="GO:1990281">
    <property type="term" value="C:efflux pump complex"/>
    <property type="evidence" value="ECO:0007669"/>
    <property type="project" value="TreeGrafter"/>
</dbReference>
<feature type="domain" description="Multidrug resistance protein MdtA-like C-terminal permuted SH3" evidence="7">
    <location>
        <begin position="305"/>
        <end position="336"/>
    </location>
</feature>
<dbReference type="Pfam" id="PF25967">
    <property type="entry name" value="RND-MFP_C"/>
    <property type="match status" value="1"/>
</dbReference>
<dbReference type="GO" id="GO:0015562">
    <property type="term" value="F:efflux transmembrane transporter activity"/>
    <property type="evidence" value="ECO:0007669"/>
    <property type="project" value="TreeGrafter"/>
</dbReference>
<feature type="coiled-coil region" evidence="4">
    <location>
        <begin position="97"/>
        <end position="124"/>
    </location>
</feature>
<keyword evidence="3" id="KW-0813">Transport</keyword>
<dbReference type="EMBL" id="VHSG01000008">
    <property type="protein sequence ID" value="TQV81208.1"/>
    <property type="molecule type" value="Genomic_DNA"/>
</dbReference>
<dbReference type="InterPro" id="IPR006143">
    <property type="entry name" value="RND_pump_MFP"/>
</dbReference>
<dbReference type="Pfam" id="PF25954">
    <property type="entry name" value="Beta-barrel_RND_2"/>
    <property type="match status" value="1"/>
</dbReference>
<feature type="domain" description="CusB-like beta-barrel" evidence="6">
    <location>
        <begin position="199"/>
        <end position="268"/>
    </location>
</feature>
<name>A0A545TVG2_9GAMM</name>
<evidence type="ECO:0000256" key="2">
    <source>
        <dbReference type="ARBA" id="ARBA00009477"/>
    </source>
</evidence>
<organism evidence="8 9">
    <name type="scientific">Exilibacterium tricleocarpae</name>
    <dbReference type="NCBI Taxonomy" id="2591008"/>
    <lineage>
        <taxon>Bacteria</taxon>
        <taxon>Pseudomonadati</taxon>
        <taxon>Pseudomonadota</taxon>
        <taxon>Gammaproteobacteria</taxon>
        <taxon>Cellvibrionales</taxon>
        <taxon>Cellvibrionaceae</taxon>
        <taxon>Exilibacterium</taxon>
    </lineage>
</organism>
<dbReference type="PANTHER" id="PTHR30469">
    <property type="entry name" value="MULTIDRUG RESISTANCE PROTEIN MDTA"/>
    <property type="match status" value="1"/>
</dbReference>
<gene>
    <name evidence="8" type="ORF">FKG94_08870</name>
</gene>
<evidence type="ECO:0000259" key="6">
    <source>
        <dbReference type="Pfam" id="PF25954"/>
    </source>
</evidence>
<dbReference type="Gene3D" id="2.40.30.170">
    <property type="match status" value="1"/>
</dbReference>
<dbReference type="Gene3D" id="1.10.287.470">
    <property type="entry name" value="Helix hairpin bin"/>
    <property type="match status" value="1"/>
</dbReference>
<evidence type="ECO:0000256" key="1">
    <source>
        <dbReference type="ARBA" id="ARBA00004196"/>
    </source>
</evidence>
<comment type="subcellular location">
    <subcellularLocation>
        <location evidence="1">Cell envelope</location>
    </subcellularLocation>
</comment>
<keyword evidence="9" id="KW-1185">Reference proteome</keyword>
<reference evidence="8 9" key="1">
    <citation type="submission" date="2019-06" db="EMBL/GenBank/DDBJ databases">
        <title>Whole genome sequence for Cellvibrionaceae sp. R142.</title>
        <authorList>
            <person name="Wang G."/>
        </authorList>
    </citation>
    <scope>NUCLEOTIDE SEQUENCE [LARGE SCALE GENOMIC DNA]</scope>
    <source>
        <strain evidence="8 9">R142</strain>
    </source>
</reference>
<protein>
    <submittedName>
        <fullName evidence="8">Efflux RND transporter periplasmic adaptor subunit</fullName>
    </submittedName>
</protein>
<dbReference type="PANTHER" id="PTHR30469:SF16">
    <property type="entry name" value="HAE1 FAMILY EFFLUX PUMP MFP COMPONENT"/>
    <property type="match status" value="1"/>
</dbReference>
<sequence>MNRKYTHWPARWITALGLIAVLVANASLSLAQVAGPVQVLVETVREDVFRDKAEALGTLRANESVELTVNVTETITALHFEDGQRVEANQVLVEMTSAEESAQLQEEQTNVREAKRQLDRIQRLVTAGTASESVLDERQRDYDAAQARLIAVRSRLKDRVVKAPFAGQVGLRNISAGALVRPGDLITTLTDDTRMKLDFTVPAVFLPSLQRALPIVATTRAYREREFRGQVVSIDNQVDPVTRAIAVRAILPNDEQLLRQGMLMQITLFMNERRGLVISEESLLPEGRTNYVMVASPRDDQLIAEKRQVTVASRRRGEVEISQGLAIGERVITHGAFRVQDGSPVLVNAGAGEAAALVKPPTSNP</sequence>
<dbReference type="NCBIfam" id="TIGR01730">
    <property type="entry name" value="RND_mfp"/>
    <property type="match status" value="1"/>
</dbReference>
<dbReference type="Proteomes" id="UP000319732">
    <property type="component" value="Unassembled WGS sequence"/>
</dbReference>
<feature type="domain" description="Multidrug resistance protein MdtA-like barrel-sandwich hybrid" evidence="5">
    <location>
        <begin position="64"/>
        <end position="185"/>
    </location>
</feature>
<dbReference type="InterPro" id="IPR058625">
    <property type="entry name" value="MdtA-like_BSH"/>
</dbReference>
<evidence type="ECO:0000256" key="3">
    <source>
        <dbReference type="ARBA" id="ARBA00022448"/>
    </source>
</evidence>
<dbReference type="Gene3D" id="2.40.50.100">
    <property type="match status" value="1"/>
</dbReference>
<evidence type="ECO:0000313" key="9">
    <source>
        <dbReference type="Proteomes" id="UP000319732"/>
    </source>
</evidence>
<evidence type="ECO:0000259" key="5">
    <source>
        <dbReference type="Pfam" id="PF25917"/>
    </source>
</evidence>
<keyword evidence="4" id="KW-0175">Coiled coil</keyword>